<dbReference type="AlphaFoldDB" id="W5NI85"/>
<dbReference type="Pfam" id="PF13765">
    <property type="entry name" value="PRY"/>
    <property type="match status" value="1"/>
</dbReference>
<reference evidence="9" key="3">
    <citation type="submission" date="2025-09" db="UniProtKB">
        <authorList>
            <consortium name="Ensembl"/>
        </authorList>
    </citation>
    <scope>IDENTIFICATION</scope>
</reference>
<keyword evidence="10" id="KW-1185">Reference proteome</keyword>
<dbReference type="SUPFAM" id="SSF49899">
    <property type="entry name" value="Concanavalin A-like lectins/glucanases"/>
    <property type="match status" value="1"/>
</dbReference>
<dbReference type="SMART" id="SM00589">
    <property type="entry name" value="PRY"/>
    <property type="match status" value="1"/>
</dbReference>
<dbReference type="GO" id="GO:0008270">
    <property type="term" value="F:zinc ion binding"/>
    <property type="evidence" value="ECO:0007669"/>
    <property type="project" value="UniProtKB-KW"/>
</dbReference>
<evidence type="ECO:0000256" key="1">
    <source>
        <dbReference type="ARBA" id="ARBA00022723"/>
    </source>
</evidence>
<dbReference type="InterPro" id="IPR001870">
    <property type="entry name" value="B30.2/SPRY"/>
</dbReference>
<dbReference type="Gene3D" id="3.30.40.10">
    <property type="entry name" value="Zinc/RING finger domain, C3HC4 (zinc finger)"/>
    <property type="match status" value="1"/>
</dbReference>
<dbReference type="SMART" id="SM00184">
    <property type="entry name" value="RING"/>
    <property type="match status" value="1"/>
</dbReference>
<dbReference type="InParanoid" id="W5NI85"/>
<dbReference type="Ensembl" id="ENSLOCT00000020378.1">
    <property type="protein sequence ID" value="ENSLOCP00000020344.1"/>
    <property type="gene ID" value="ENSLOCG00000016465.1"/>
</dbReference>
<evidence type="ECO:0000313" key="9">
    <source>
        <dbReference type="Ensembl" id="ENSLOCP00000020344.1"/>
    </source>
</evidence>
<dbReference type="EMBL" id="AHAT01001697">
    <property type="status" value="NOT_ANNOTATED_CDS"/>
    <property type="molecule type" value="Genomic_DNA"/>
</dbReference>
<dbReference type="InterPro" id="IPR006574">
    <property type="entry name" value="PRY"/>
</dbReference>
<dbReference type="STRING" id="7918.ENSLOCP00000020344"/>
<dbReference type="InterPro" id="IPR001841">
    <property type="entry name" value="Znf_RING"/>
</dbReference>
<protein>
    <submittedName>
        <fullName evidence="9">Tripartite motif-containing protein 35-like</fullName>
    </submittedName>
</protein>
<dbReference type="GO" id="GO:0061630">
    <property type="term" value="F:ubiquitin protein ligase activity"/>
    <property type="evidence" value="ECO:0000318"/>
    <property type="project" value="GO_Central"/>
</dbReference>
<dbReference type="GO" id="GO:0045087">
    <property type="term" value="P:innate immune response"/>
    <property type="evidence" value="ECO:0000318"/>
    <property type="project" value="GO_Central"/>
</dbReference>
<feature type="coiled-coil region" evidence="5">
    <location>
        <begin position="206"/>
        <end position="240"/>
    </location>
</feature>
<dbReference type="eggNOG" id="KOG2177">
    <property type="taxonomic scope" value="Eukaryota"/>
</dbReference>
<dbReference type="GO" id="GO:0005737">
    <property type="term" value="C:cytoplasm"/>
    <property type="evidence" value="ECO:0000318"/>
    <property type="project" value="GO_Central"/>
</dbReference>
<dbReference type="InterPro" id="IPR013083">
    <property type="entry name" value="Znf_RING/FYVE/PHD"/>
</dbReference>
<dbReference type="Pfam" id="PF13445">
    <property type="entry name" value="zf-RING_UBOX"/>
    <property type="match status" value="1"/>
</dbReference>
<keyword evidence="3" id="KW-0862">Zinc</keyword>
<dbReference type="SMART" id="SM00336">
    <property type="entry name" value="BBOX"/>
    <property type="match status" value="1"/>
</dbReference>
<keyword evidence="2 4" id="KW-0863">Zinc-finger</keyword>
<evidence type="ECO:0000259" key="7">
    <source>
        <dbReference type="PROSITE" id="PS50119"/>
    </source>
</evidence>
<dbReference type="FunCoup" id="W5NI85">
    <property type="interactions" value="168"/>
</dbReference>
<dbReference type="SMART" id="SM00449">
    <property type="entry name" value="SPRY"/>
    <property type="match status" value="1"/>
</dbReference>
<dbReference type="PROSITE" id="PS00518">
    <property type="entry name" value="ZF_RING_1"/>
    <property type="match status" value="1"/>
</dbReference>
<dbReference type="Gene3D" id="3.30.160.60">
    <property type="entry name" value="Classic Zinc Finger"/>
    <property type="match status" value="1"/>
</dbReference>
<evidence type="ECO:0000256" key="5">
    <source>
        <dbReference type="SAM" id="Coils"/>
    </source>
</evidence>
<dbReference type="InterPro" id="IPR003879">
    <property type="entry name" value="Butyrophylin_SPRY"/>
</dbReference>
<dbReference type="PROSITE" id="PS50119">
    <property type="entry name" value="ZF_BBOX"/>
    <property type="match status" value="1"/>
</dbReference>
<feature type="domain" description="RING-type" evidence="6">
    <location>
        <begin position="20"/>
        <end position="60"/>
    </location>
</feature>
<dbReference type="OMA" id="NELICVI"/>
<evidence type="ECO:0000259" key="6">
    <source>
        <dbReference type="PROSITE" id="PS50089"/>
    </source>
</evidence>
<dbReference type="PANTHER" id="PTHR24103">
    <property type="entry name" value="E3 UBIQUITIN-PROTEIN LIGASE TRIM"/>
    <property type="match status" value="1"/>
</dbReference>
<organism evidence="9 10">
    <name type="scientific">Lepisosteus oculatus</name>
    <name type="common">Spotted gar</name>
    <dbReference type="NCBI Taxonomy" id="7918"/>
    <lineage>
        <taxon>Eukaryota</taxon>
        <taxon>Metazoa</taxon>
        <taxon>Chordata</taxon>
        <taxon>Craniata</taxon>
        <taxon>Vertebrata</taxon>
        <taxon>Euteleostomi</taxon>
        <taxon>Actinopterygii</taxon>
        <taxon>Neopterygii</taxon>
        <taxon>Holostei</taxon>
        <taxon>Semionotiformes</taxon>
        <taxon>Lepisosteidae</taxon>
        <taxon>Lepisosteus</taxon>
    </lineage>
</organism>
<dbReference type="InterPro" id="IPR050143">
    <property type="entry name" value="TRIM/RBCC"/>
</dbReference>
<dbReference type="Bgee" id="ENSLOCG00000016465">
    <property type="expression patterns" value="Expressed in intestine and 12 other cell types or tissues"/>
</dbReference>
<dbReference type="InterPro" id="IPR027370">
    <property type="entry name" value="Znf-RING_euk"/>
</dbReference>
<dbReference type="InterPro" id="IPR013320">
    <property type="entry name" value="ConA-like_dom_sf"/>
</dbReference>
<dbReference type="InterPro" id="IPR043136">
    <property type="entry name" value="B30.2/SPRY_sf"/>
</dbReference>
<dbReference type="PRINTS" id="PR01407">
    <property type="entry name" value="BUTYPHLNCDUF"/>
</dbReference>
<dbReference type="Pfam" id="PF00643">
    <property type="entry name" value="zf-B_box"/>
    <property type="match status" value="1"/>
</dbReference>
<evidence type="ECO:0000256" key="4">
    <source>
        <dbReference type="PROSITE-ProRule" id="PRU00024"/>
    </source>
</evidence>
<evidence type="ECO:0000256" key="3">
    <source>
        <dbReference type="ARBA" id="ARBA00022833"/>
    </source>
</evidence>
<dbReference type="Proteomes" id="UP000018468">
    <property type="component" value="Linkage group LG16"/>
</dbReference>
<reference evidence="10" key="1">
    <citation type="submission" date="2011-12" db="EMBL/GenBank/DDBJ databases">
        <title>The Draft Genome of Lepisosteus oculatus.</title>
        <authorList>
            <consortium name="The Broad Institute Genome Assembly &amp; Analysis Group"/>
            <consortium name="Computational R&amp;D Group"/>
            <consortium name="and Sequencing Platform"/>
            <person name="Di Palma F."/>
            <person name="Alfoldi J."/>
            <person name="Johnson J."/>
            <person name="Berlin A."/>
            <person name="Gnerre S."/>
            <person name="Jaffe D."/>
            <person name="MacCallum I."/>
            <person name="Young S."/>
            <person name="Walker B.J."/>
            <person name="Lander E.S."/>
            <person name="Lindblad-Toh K."/>
        </authorList>
    </citation>
    <scope>NUCLEOTIDE SEQUENCE [LARGE SCALE GENOMIC DNA]</scope>
</reference>
<name>W5NI85_LEPOC</name>
<dbReference type="CDD" id="cd12893">
    <property type="entry name" value="SPRY_PRY_TRIM35"/>
    <property type="match status" value="1"/>
</dbReference>
<dbReference type="PROSITE" id="PS50089">
    <property type="entry name" value="ZF_RING_2"/>
    <property type="match status" value="1"/>
</dbReference>
<evidence type="ECO:0000259" key="8">
    <source>
        <dbReference type="PROSITE" id="PS50188"/>
    </source>
</evidence>
<dbReference type="InterPro" id="IPR000315">
    <property type="entry name" value="Znf_B-box"/>
</dbReference>
<feature type="domain" description="B30.2/SPRY" evidence="8">
    <location>
        <begin position="280"/>
        <end position="471"/>
    </location>
</feature>
<keyword evidence="1" id="KW-0479">Metal-binding</keyword>
<dbReference type="FunFam" id="2.60.120.920:FF:000004">
    <property type="entry name" value="Butyrophilin subfamily 1 member A1"/>
    <property type="match status" value="1"/>
</dbReference>
<sequence length="474" mass="54634">LSLCDKMAERNSELEDELTCSVCCEIFMNPVVLKCSHSFCKACLEKTWKLNSSRECPFCRRRSSTDNPPLNLALRNIVESYLKKNSKSPTEQSEELCMLHGEKPKLFCLNDQVPICVVCQTSKKHKHHECTPIEEAAVDFKEKIETAVKSLKDKLEFFNEVKQVCVKTADHIKVQAHLTGRQIKEEFEKLHQFLREEEVARLTTLREEEEVKSLIMKEKIENLTRKISSLSDLIRAIEQEMETDDISFLKNFQITKKRAQCTLQDPELVSGALLDMAKHLGSLPYRVWEKMQGIVQYTPVTLDPNTASSSLTLSEDLTAVRYSNEQEQPPNNPERFSEFLYVLGSEGFTSGRHCWDVLVEDKLGWTLGVAKESVSRKEDIFPAPEEGFWGISLWFEHEYQSTSTEKLNLKRIPRKIRVKLDYDRGEVSFLDTRDMTIIYSFKDSFTEKVFPYFGPGTKGNSLKICPVKTRIKVK</sequence>
<dbReference type="GeneTree" id="ENSGT00970000193390"/>
<dbReference type="SUPFAM" id="SSF57850">
    <property type="entry name" value="RING/U-box"/>
    <property type="match status" value="1"/>
</dbReference>
<dbReference type="Pfam" id="PF00622">
    <property type="entry name" value="SPRY"/>
    <property type="match status" value="1"/>
</dbReference>
<reference evidence="9" key="2">
    <citation type="submission" date="2025-08" db="UniProtKB">
        <authorList>
            <consortium name="Ensembl"/>
        </authorList>
    </citation>
    <scope>IDENTIFICATION</scope>
</reference>
<proteinExistence type="predicted"/>
<dbReference type="PROSITE" id="PS50188">
    <property type="entry name" value="B302_SPRY"/>
    <property type="match status" value="1"/>
</dbReference>
<keyword evidence="5" id="KW-0175">Coiled coil</keyword>
<dbReference type="Gene3D" id="2.60.120.920">
    <property type="match status" value="1"/>
</dbReference>
<dbReference type="InterPro" id="IPR003877">
    <property type="entry name" value="SPRY_dom"/>
</dbReference>
<evidence type="ECO:0000313" key="10">
    <source>
        <dbReference type="Proteomes" id="UP000018468"/>
    </source>
</evidence>
<evidence type="ECO:0000256" key="2">
    <source>
        <dbReference type="ARBA" id="ARBA00022771"/>
    </source>
</evidence>
<accession>W5NI85</accession>
<dbReference type="InterPro" id="IPR017907">
    <property type="entry name" value="Znf_RING_CS"/>
</dbReference>
<dbReference type="SUPFAM" id="SSF57845">
    <property type="entry name" value="B-box zinc-binding domain"/>
    <property type="match status" value="1"/>
</dbReference>
<feature type="domain" description="B box-type" evidence="7">
    <location>
        <begin position="92"/>
        <end position="133"/>
    </location>
</feature>
<dbReference type="HOGENOM" id="CLU_013137_0_3_1"/>